<comment type="caution">
    <text evidence="3">The sequence shown here is derived from an EMBL/GenBank/DDBJ whole genome shotgun (WGS) entry which is preliminary data.</text>
</comment>
<dbReference type="PANTHER" id="PTHR34580">
    <property type="match status" value="1"/>
</dbReference>
<name>A0A939G5K3_9BACT</name>
<evidence type="ECO:0000259" key="1">
    <source>
        <dbReference type="Pfam" id="PF13280"/>
    </source>
</evidence>
<dbReference type="AlphaFoldDB" id="A0A939G5K3"/>
<evidence type="ECO:0000313" key="4">
    <source>
        <dbReference type="Proteomes" id="UP000664795"/>
    </source>
</evidence>
<dbReference type="InterPro" id="IPR051534">
    <property type="entry name" value="CBASS_pafABC_assoc_protein"/>
</dbReference>
<protein>
    <submittedName>
        <fullName evidence="3">WYL domain-containing protein</fullName>
    </submittedName>
</protein>
<dbReference type="Pfam" id="PF13280">
    <property type="entry name" value="WYL"/>
    <property type="match status" value="1"/>
</dbReference>
<dbReference type="InterPro" id="IPR026881">
    <property type="entry name" value="WYL_dom"/>
</dbReference>
<dbReference type="PANTHER" id="PTHR34580:SF9">
    <property type="entry name" value="SLL5097 PROTEIN"/>
    <property type="match status" value="1"/>
</dbReference>
<feature type="domain" description="WYL" evidence="1">
    <location>
        <begin position="153"/>
        <end position="215"/>
    </location>
</feature>
<dbReference type="InterPro" id="IPR057727">
    <property type="entry name" value="WCX_dom"/>
</dbReference>
<organism evidence="3 4">
    <name type="scientific">Fibrella aquatilis</name>
    <dbReference type="NCBI Taxonomy" id="2817059"/>
    <lineage>
        <taxon>Bacteria</taxon>
        <taxon>Pseudomonadati</taxon>
        <taxon>Bacteroidota</taxon>
        <taxon>Cytophagia</taxon>
        <taxon>Cytophagales</taxon>
        <taxon>Spirosomataceae</taxon>
        <taxon>Fibrella</taxon>
    </lineage>
</organism>
<dbReference type="Pfam" id="PF25583">
    <property type="entry name" value="WCX"/>
    <property type="match status" value="1"/>
</dbReference>
<dbReference type="Proteomes" id="UP000664795">
    <property type="component" value="Unassembled WGS sequence"/>
</dbReference>
<dbReference type="PROSITE" id="PS52050">
    <property type="entry name" value="WYL"/>
    <property type="match status" value="1"/>
</dbReference>
<reference evidence="3 4" key="1">
    <citation type="submission" date="2021-03" db="EMBL/GenBank/DDBJ databases">
        <title>Fibrella sp. HMF5036 genome sequencing and assembly.</title>
        <authorList>
            <person name="Kang H."/>
            <person name="Kim H."/>
            <person name="Bae S."/>
            <person name="Joh K."/>
        </authorList>
    </citation>
    <scope>NUCLEOTIDE SEQUENCE [LARGE SCALE GENOMIC DNA]</scope>
    <source>
        <strain evidence="3 4">HMF5036</strain>
    </source>
</reference>
<sequence length="330" mass="38484">MKKLGAVSDLRLKRIFKIHKVLRKSHRGWSAKELCEICREVDPGLNPALDERTIMNDLRFLRDELKAPLPERANKHHGYYYSETYSILEGLDNSYLGGLNEALALLRQLSKSNEFIGLEDLLLRLEQRVAVTSAEQNPVIEFDEAELLGRQHLIGLYNAIQKQAFLRITYQTFQGEEVMNRHILPLLLKEYNNRWVLVAWENGRDTPQNLPLDRIIAQRETAETFVHSKVFDSQTYFKNLLGTTKTDNEPQEVVLHFRAERAKYVETKKIHPTQGITWLANSRLEVRLFVELNRELEARILEFGKDVVVIEPVALRERIKDNLYEALTMY</sequence>
<evidence type="ECO:0000259" key="2">
    <source>
        <dbReference type="Pfam" id="PF25583"/>
    </source>
</evidence>
<keyword evidence="4" id="KW-1185">Reference proteome</keyword>
<evidence type="ECO:0000313" key="3">
    <source>
        <dbReference type="EMBL" id="MBO0932554.1"/>
    </source>
</evidence>
<proteinExistence type="predicted"/>
<dbReference type="EMBL" id="JAFMYU010000013">
    <property type="protein sequence ID" value="MBO0932554.1"/>
    <property type="molecule type" value="Genomic_DNA"/>
</dbReference>
<dbReference type="RefSeq" id="WP_207336519.1">
    <property type="nucleotide sequence ID" value="NZ_JAFMYU010000013.1"/>
</dbReference>
<accession>A0A939G5K3</accession>
<feature type="domain" description="WCX" evidence="2">
    <location>
        <begin position="249"/>
        <end position="324"/>
    </location>
</feature>
<gene>
    <name evidence="3" type="ORF">J2I48_16200</name>
</gene>